<keyword evidence="2 7" id="KW-0813">Transport</keyword>
<feature type="transmembrane region" description="Helical" evidence="7">
    <location>
        <begin position="99"/>
        <end position="118"/>
    </location>
</feature>
<feature type="transmembrane region" description="Helical" evidence="7">
    <location>
        <begin position="180"/>
        <end position="200"/>
    </location>
</feature>
<evidence type="ECO:0000256" key="6">
    <source>
        <dbReference type="ARBA" id="ARBA00023136"/>
    </source>
</evidence>
<sequence length="254" mass="29641">MLQRDNYVILFLLFIYVGLIFMLWSISSKMIESPLFPSLIDIYKALLNAFEEGFLFSDLKTSIIRITIGWLIAILTGTIIGILVSYYRWFTPLDYINDFFRYLPVPAFLPLTLMWFGIGETSKIFLIFLGVFVQVIAMVANEIRNFPYEYIEVGRSLGMNRHQILYHIILEGIKPNLWDIYRINLGWAWTYLLVGEVAAANEGLGYRLIKSQRFLQMDMIYAYLIVIGLIGLLSDSFFRVSKPLIFKHLRRNSK</sequence>
<dbReference type="SUPFAM" id="SSF161098">
    <property type="entry name" value="MetI-like"/>
    <property type="match status" value="1"/>
</dbReference>
<dbReference type="PROSITE" id="PS50928">
    <property type="entry name" value="ABC_TM1"/>
    <property type="match status" value="1"/>
</dbReference>
<keyword evidence="5 7" id="KW-1133">Transmembrane helix</keyword>
<keyword evidence="3" id="KW-1003">Cell membrane</keyword>
<dbReference type="RefSeq" id="WP_012991752.1">
    <property type="nucleotide sequence ID" value="NC_013894.1"/>
</dbReference>
<keyword evidence="6 7" id="KW-0472">Membrane</keyword>
<evidence type="ECO:0000256" key="2">
    <source>
        <dbReference type="ARBA" id="ARBA00022448"/>
    </source>
</evidence>
<dbReference type="AlphaFoldDB" id="D3SQA8"/>
<evidence type="ECO:0000313" key="9">
    <source>
        <dbReference type="EMBL" id="ADC89345.1"/>
    </source>
</evidence>
<feature type="transmembrane region" description="Helical" evidence="7">
    <location>
        <begin position="63"/>
        <end position="87"/>
    </location>
</feature>
<dbReference type="KEGG" id="tal:Thal_0712"/>
<dbReference type="GO" id="GO:0055085">
    <property type="term" value="P:transmembrane transport"/>
    <property type="evidence" value="ECO:0007669"/>
    <property type="project" value="InterPro"/>
</dbReference>
<dbReference type="PANTHER" id="PTHR30151:SF0">
    <property type="entry name" value="ABC TRANSPORTER PERMEASE PROTEIN MJ0413-RELATED"/>
    <property type="match status" value="1"/>
</dbReference>
<dbReference type="Gene3D" id="1.10.3720.10">
    <property type="entry name" value="MetI-like"/>
    <property type="match status" value="1"/>
</dbReference>
<dbReference type="HOGENOM" id="CLU_046113_1_0_0"/>
<gene>
    <name evidence="9" type="ordered locus">Thal_0712</name>
</gene>
<organism evidence="9 10">
    <name type="scientific">Thermocrinis albus (strain DSM 14484 / JCM 11386 / HI 11/12)</name>
    <dbReference type="NCBI Taxonomy" id="638303"/>
    <lineage>
        <taxon>Bacteria</taxon>
        <taxon>Pseudomonadati</taxon>
        <taxon>Aquificota</taxon>
        <taxon>Aquificia</taxon>
        <taxon>Aquificales</taxon>
        <taxon>Aquificaceae</taxon>
        <taxon>Thermocrinis</taxon>
    </lineage>
</organism>
<dbReference type="OrthoDB" id="9804353at2"/>
<evidence type="ECO:0000256" key="3">
    <source>
        <dbReference type="ARBA" id="ARBA00022475"/>
    </source>
</evidence>
<feature type="transmembrane region" description="Helical" evidence="7">
    <location>
        <begin position="220"/>
        <end position="241"/>
    </location>
</feature>
<feature type="domain" description="ABC transmembrane type-1" evidence="8">
    <location>
        <begin position="59"/>
        <end position="238"/>
    </location>
</feature>
<dbReference type="GO" id="GO:0005886">
    <property type="term" value="C:plasma membrane"/>
    <property type="evidence" value="ECO:0007669"/>
    <property type="project" value="UniProtKB-SubCell"/>
</dbReference>
<keyword evidence="4 7" id="KW-0812">Transmembrane</keyword>
<evidence type="ECO:0000256" key="7">
    <source>
        <dbReference type="RuleBase" id="RU363032"/>
    </source>
</evidence>
<comment type="similarity">
    <text evidence="7">Belongs to the binding-protein-dependent transport system permease family.</text>
</comment>
<dbReference type="EMBL" id="CP001931">
    <property type="protein sequence ID" value="ADC89345.1"/>
    <property type="molecule type" value="Genomic_DNA"/>
</dbReference>
<evidence type="ECO:0000256" key="4">
    <source>
        <dbReference type="ARBA" id="ARBA00022692"/>
    </source>
</evidence>
<keyword evidence="10" id="KW-1185">Reference proteome</keyword>
<name>D3SQA8_THEAH</name>
<dbReference type="STRING" id="638303.Thal_0712"/>
<accession>D3SQA8</accession>
<reference evidence="10" key="1">
    <citation type="journal article" date="2010" name="Stand. Genomic Sci.">
        <title>Complete genome sequence of Thermocrinis albus type strain (HI 11/12T).</title>
        <authorList>
            <person name="Wirth R."/>
            <person name="Sikorski J."/>
            <person name="Brambilla E."/>
            <person name="Misra M."/>
            <person name="Lapidus A."/>
            <person name="Copeland A."/>
            <person name="Nolan M."/>
            <person name="Lucas S."/>
            <person name="Chen F."/>
            <person name="Tice H."/>
            <person name="Cheng J.F."/>
            <person name="Han C."/>
            <person name="Detter J.C."/>
            <person name="Tapia R."/>
            <person name="Bruce D."/>
            <person name="Goodwin L."/>
            <person name="Pitluck S."/>
            <person name="Pati A."/>
            <person name="Anderson I."/>
            <person name="Ivanova N."/>
            <person name="Mavromatis K."/>
            <person name="Mikhailova N."/>
            <person name="Chen A."/>
            <person name="Palaniappan K."/>
            <person name="Bilek Y."/>
            <person name="Hader T."/>
            <person name="Land M."/>
            <person name="Hauser L."/>
            <person name="Chang Y.J."/>
            <person name="Jeffries C.D."/>
            <person name="Tindall B.J."/>
            <person name="Rohde M."/>
            <person name="Goker M."/>
            <person name="Bristow J."/>
            <person name="Eisen J.A."/>
            <person name="Markowitz V."/>
            <person name="Hugenholtz P."/>
            <person name="Kyrpides N.C."/>
            <person name="Klenk H.P."/>
        </authorList>
    </citation>
    <scope>NUCLEOTIDE SEQUENCE [LARGE SCALE GENOMIC DNA]</scope>
    <source>
        <strain evidence="10">DSM 14484 / JCM 11386 / HI 11/12</strain>
    </source>
</reference>
<feature type="transmembrane region" description="Helical" evidence="7">
    <location>
        <begin position="124"/>
        <end position="141"/>
    </location>
</feature>
<dbReference type="eggNOG" id="COG0600">
    <property type="taxonomic scope" value="Bacteria"/>
</dbReference>
<dbReference type="Pfam" id="PF00528">
    <property type="entry name" value="BPD_transp_1"/>
    <property type="match status" value="1"/>
</dbReference>
<dbReference type="PANTHER" id="PTHR30151">
    <property type="entry name" value="ALKANE SULFONATE ABC TRANSPORTER-RELATED, MEMBRANE SUBUNIT"/>
    <property type="match status" value="1"/>
</dbReference>
<comment type="subcellular location">
    <subcellularLocation>
        <location evidence="1 7">Cell membrane</location>
        <topology evidence="1 7">Multi-pass membrane protein</topology>
    </subcellularLocation>
</comment>
<dbReference type="CDD" id="cd06261">
    <property type="entry name" value="TM_PBP2"/>
    <property type="match status" value="1"/>
</dbReference>
<evidence type="ECO:0000313" key="10">
    <source>
        <dbReference type="Proteomes" id="UP000002043"/>
    </source>
</evidence>
<dbReference type="InterPro" id="IPR000515">
    <property type="entry name" value="MetI-like"/>
</dbReference>
<dbReference type="InterPro" id="IPR035906">
    <property type="entry name" value="MetI-like_sf"/>
</dbReference>
<evidence type="ECO:0000256" key="5">
    <source>
        <dbReference type="ARBA" id="ARBA00022989"/>
    </source>
</evidence>
<dbReference type="Proteomes" id="UP000002043">
    <property type="component" value="Chromosome"/>
</dbReference>
<protein>
    <submittedName>
        <fullName evidence="9">Binding-protein-dependent transport systems inner membrane component</fullName>
    </submittedName>
</protein>
<evidence type="ECO:0000259" key="8">
    <source>
        <dbReference type="PROSITE" id="PS50928"/>
    </source>
</evidence>
<feature type="transmembrane region" description="Helical" evidence="7">
    <location>
        <begin position="7"/>
        <end position="26"/>
    </location>
</feature>
<proteinExistence type="inferred from homology"/>
<evidence type="ECO:0000256" key="1">
    <source>
        <dbReference type="ARBA" id="ARBA00004651"/>
    </source>
</evidence>